<keyword evidence="2" id="KW-0812">Transmembrane</keyword>
<sequence length="145" mass="16480">KKDMHQLVSEFISEHKLAVGGALIASATCLVTYAIVRKRSTRKSASSTTKTPSKDSNFESVMNQSREGLQIEKVTFEESLNLMRTFKTDPLFCDMSHYEHQAGRHGNKLLSRQKELKRALNYSHTSFFNNTVKKRRSSSIPLPET</sequence>
<organism evidence="3">
    <name type="scientific">Graphocephala atropunctata</name>
    <dbReference type="NCBI Taxonomy" id="36148"/>
    <lineage>
        <taxon>Eukaryota</taxon>
        <taxon>Metazoa</taxon>
        <taxon>Ecdysozoa</taxon>
        <taxon>Arthropoda</taxon>
        <taxon>Hexapoda</taxon>
        <taxon>Insecta</taxon>
        <taxon>Pterygota</taxon>
        <taxon>Neoptera</taxon>
        <taxon>Paraneoptera</taxon>
        <taxon>Hemiptera</taxon>
        <taxon>Auchenorrhyncha</taxon>
        <taxon>Membracoidea</taxon>
        <taxon>Cicadellidae</taxon>
        <taxon>Cicadellinae</taxon>
        <taxon>Cicadellini</taxon>
        <taxon>Graphocephala</taxon>
    </lineage>
</organism>
<evidence type="ECO:0000313" key="3">
    <source>
        <dbReference type="EMBL" id="JAT15977.1"/>
    </source>
</evidence>
<feature type="non-terminal residue" evidence="3">
    <location>
        <position position="1"/>
    </location>
</feature>
<feature type="region of interest" description="Disordered" evidence="1">
    <location>
        <begin position="41"/>
        <end position="64"/>
    </location>
</feature>
<evidence type="ECO:0000256" key="2">
    <source>
        <dbReference type="SAM" id="Phobius"/>
    </source>
</evidence>
<feature type="transmembrane region" description="Helical" evidence="2">
    <location>
        <begin position="17"/>
        <end position="36"/>
    </location>
</feature>
<keyword evidence="2" id="KW-0472">Membrane</keyword>
<proteinExistence type="predicted"/>
<protein>
    <submittedName>
        <fullName evidence="3">Uncharacterized protein</fullName>
    </submittedName>
</protein>
<accession>A0A1B6KX06</accession>
<name>A0A1B6KX06_9HEMI</name>
<keyword evidence="2" id="KW-1133">Transmembrane helix</keyword>
<dbReference type="EMBL" id="GEBQ01024000">
    <property type="protein sequence ID" value="JAT15977.1"/>
    <property type="molecule type" value="Transcribed_RNA"/>
</dbReference>
<evidence type="ECO:0000256" key="1">
    <source>
        <dbReference type="SAM" id="MobiDB-lite"/>
    </source>
</evidence>
<reference evidence="3" key="1">
    <citation type="submission" date="2015-11" db="EMBL/GenBank/DDBJ databases">
        <title>De novo transcriptome assembly of four potential Pierce s Disease insect vectors from Arizona vineyards.</title>
        <authorList>
            <person name="Tassone E.E."/>
        </authorList>
    </citation>
    <scope>NUCLEOTIDE SEQUENCE</scope>
</reference>
<dbReference type="AlphaFoldDB" id="A0A1B6KX06"/>
<gene>
    <name evidence="3" type="ORF">g.6518</name>
</gene>